<keyword evidence="2" id="KW-0255">Endonuclease</keyword>
<evidence type="ECO:0000313" key="3">
    <source>
        <dbReference type="Proteomes" id="UP001607302"/>
    </source>
</evidence>
<evidence type="ECO:0000256" key="1">
    <source>
        <dbReference type="SAM" id="MobiDB-lite"/>
    </source>
</evidence>
<dbReference type="GO" id="GO:0004519">
    <property type="term" value="F:endonuclease activity"/>
    <property type="evidence" value="ECO:0007669"/>
    <property type="project" value="UniProtKB-KW"/>
</dbReference>
<proteinExistence type="predicted"/>
<keyword evidence="3" id="KW-1185">Reference proteome</keyword>
<feature type="compositionally biased region" description="Basic residues" evidence="1">
    <location>
        <begin position="1"/>
        <end position="16"/>
    </location>
</feature>
<keyword evidence="2" id="KW-0540">Nuclease</keyword>
<dbReference type="EMBL" id="JAUDFV010000043">
    <property type="protein sequence ID" value="KAL2736926.1"/>
    <property type="molecule type" value="Genomic_DNA"/>
</dbReference>
<keyword evidence="2" id="KW-0378">Hydrolase</keyword>
<dbReference type="Proteomes" id="UP001607302">
    <property type="component" value="Unassembled WGS sequence"/>
</dbReference>
<accession>A0ABD2BVY4</accession>
<dbReference type="AlphaFoldDB" id="A0ABD2BVY4"/>
<evidence type="ECO:0000313" key="2">
    <source>
        <dbReference type="EMBL" id="KAL2736926.1"/>
    </source>
</evidence>
<name>A0ABD2BVY4_VESSQ</name>
<gene>
    <name evidence="2" type="ORF">V1478_002305</name>
</gene>
<protein>
    <submittedName>
        <fullName evidence="2">Crossover junction endonuclease mus81</fullName>
    </submittedName>
</protein>
<feature type="region of interest" description="Disordered" evidence="1">
    <location>
        <begin position="1"/>
        <end position="55"/>
    </location>
</feature>
<comment type="caution">
    <text evidence="2">The sequence shown here is derived from an EMBL/GenBank/DDBJ whole genome shotgun (WGS) entry which is preliminary data.</text>
</comment>
<sequence>MDIRQSKRKKTSIKNHHSQEDVRLSRSKQRFSDTCTPSRFHKHPYATRSKSLREMSSTNNKFENLSNRSSDSSIIFLGSFHKIPQLITLDDNDGEDDKVTEHLDTKKQDVNIFY</sequence>
<organism evidence="2 3">
    <name type="scientific">Vespula squamosa</name>
    <name type="common">Southern yellow jacket</name>
    <name type="synonym">Wasp</name>
    <dbReference type="NCBI Taxonomy" id="30214"/>
    <lineage>
        <taxon>Eukaryota</taxon>
        <taxon>Metazoa</taxon>
        <taxon>Ecdysozoa</taxon>
        <taxon>Arthropoda</taxon>
        <taxon>Hexapoda</taxon>
        <taxon>Insecta</taxon>
        <taxon>Pterygota</taxon>
        <taxon>Neoptera</taxon>
        <taxon>Endopterygota</taxon>
        <taxon>Hymenoptera</taxon>
        <taxon>Apocrita</taxon>
        <taxon>Aculeata</taxon>
        <taxon>Vespoidea</taxon>
        <taxon>Vespidae</taxon>
        <taxon>Vespinae</taxon>
        <taxon>Vespula</taxon>
    </lineage>
</organism>
<reference evidence="2 3" key="1">
    <citation type="journal article" date="2024" name="Ann. Entomol. Soc. Am.">
        <title>Genomic analyses of the southern and eastern yellowjacket wasps (Hymenoptera: Vespidae) reveal evolutionary signatures of social life.</title>
        <authorList>
            <person name="Catto M.A."/>
            <person name="Caine P.B."/>
            <person name="Orr S.E."/>
            <person name="Hunt B.G."/>
            <person name="Goodisman M.A.D."/>
        </authorList>
    </citation>
    <scope>NUCLEOTIDE SEQUENCE [LARGE SCALE GENOMIC DNA]</scope>
    <source>
        <strain evidence="2">233</strain>
        <tissue evidence="2">Head and thorax</tissue>
    </source>
</reference>